<keyword evidence="2" id="KW-1185">Reference proteome</keyword>
<reference evidence="1" key="1">
    <citation type="submission" date="2021-01" db="UniProtKB">
        <authorList>
            <consortium name="EnsemblMetazoa"/>
        </authorList>
    </citation>
    <scope>IDENTIFICATION</scope>
</reference>
<evidence type="ECO:0000313" key="2">
    <source>
        <dbReference type="Proteomes" id="UP000002358"/>
    </source>
</evidence>
<sequence length="292" mass="33395">MYRIIVQHLRIQSKANVKQILDAALFTINTNLWLGHATIQFTQKKKPIIQTEQLHLACKLISEQYEYELPKGLANFNDHAVKKLLEIDFVIAQNLLILHVEIPLTDKTTYQIYKIDTVPVFIRNSSDAVLIKPVDDYIAIQKPGSFVHVFLSQHEISKCKKFHYTKLCSINTHLTNTPDCERTTNPSDWIYSASKKITGLFTCRGHQFLINFEGIGKLQMLAECAIAVRHQTYLGLTPARIETSLTIFSETGLLNIELPVMTSNVETKIIYINDPHCIYKNNLCNQSSYCTH</sequence>
<name>A0A7M7Q9E1_NASVI</name>
<organism evidence="1 2">
    <name type="scientific">Nasonia vitripennis</name>
    <name type="common">Parasitic wasp</name>
    <dbReference type="NCBI Taxonomy" id="7425"/>
    <lineage>
        <taxon>Eukaryota</taxon>
        <taxon>Metazoa</taxon>
        <taxon>Ecdysozoa</taxon>
        <taxon>Arthropoda</taxon>
        <taxon>Hexapoda</taxon>
        <taxon>Insecta</taxon>
        <taxon>Pterygota</taxon>
        <taxon>Neoptera</taxon>
        <taxon>Endopterygota</taxon>
        <taxon>Hymenoptera</taxon>
        <taxon>Apocrita</taxon>
        <taxon>Proctotrupomorpha</taxon>
        <taxon>Chalcidoidea</taxon>
        <taxon>Pteromalidae</taxon>
        <taxon>Pteromalinae</taxon>
        <taxon>Nasonia</taxon>
    </lineage>
</organism>
<dbReference type="KEGG" id="nvi:116416857"/>
<dbReference type="Pfam" id="PF12259">
    <property type="entry name" value="Baculo_F"/>
    <property type="match status" value="1"/>
</dbReference>
<accession>A0A7M7Q9E1</accession>
<protein>
    <submittedName>
        <fullName evidence="1">Uncharacterized protein</fullName>
    </submittedName>
</protein>
<proteinExistence type="predicted"/>
<evidence type="ECO:0000313" key="1">
    <source>
        <dbReference type="EnsemblMetazoa" id="XP_031782938"/>
    </source>
</evidence>
<dbReference type="GeneID" id="116416857"/>
<dbReference type="EnsemblMetazoa" id="XM_031927078">
    <property type="protein sequence ID" value="XP_031782938"/>
    <property type="gene ID" value="LOC116416857"/>
</dbReference>
<dbReference type="InterPro" id="IPR022048">
    <property type="entry name" value="Envelope_fusion-like"/>
</dbReference>
<dbReference type="AlphaFoldDB" id="A0A7M7Q9E1"/>
<dbReference type="Proteomes" id="UP000002358">
    <property type="component" value="Unassembled WGS sequence"/>
</dbReference>
<dbReference type="RefSeq" id="XP_031782938.1">
    <property type="nucleotide sequence ID" value="XM_031927078.2"/>
</dbReference>
<dbReference type="InParanoid" id="A0A7M7Q9E1"/>